<dbReference type="AlphaFoldDB" id="A0A7X5R499"/>
<dbReference type="EMBL" id="JAAMOX010000004">
    <property type="protein sequence ID" value="NIH55302.1"/>
    <property type="molecule type" value="Genomic_DNA"/>
</dbReference>
<keyword evidence="1" id="KW-1133">Transmembrane helix</keyword>
<feature type="transmembrane region" description="Helical" evidence="1">
    <location>
        <begin position="6"/>
        <end position="23"/>
    </location>
</feature>
<dbReference type="RefSeq" id="WP_167152378.1">
    <property type="nucleotide sequence ID" value="NZ_JAAMOX010000004.1"/>
</dbReference>
<keyword evidence="1" id="KW-0812">Transmembrane</keyword>
<name>A0A7X5R499_9MICO</name>
<reference evidence="2 3" key="1">
    <citation type="submission" date="2020-02" db="EMBL/GenBank/DDBJ databases">
        <title>Sequencing the genomes of 1000 actinobacteria strains.</title>
        <authorList>
            <person name="Klenk H.-P."/>
        </authorList>
    </citation>
    <scope>NUCLEOTIDE SEQUENCE [LARGE SCALE GENOMIC DNA]</scope>
    <source>
        <strain evidence="2 3">DSM 27960</strain>
    </source>
</reference>
<evidence type="ECO:0000313" key="3">
    <source>
        <dbReference type="Proteomes" id="UP000541033"/>
    </source>
</evidence>
<evidence type="ECO:0000256" key="1">
    <source>
        <dbReference type="SAM" id="Phobius"/>
    </source>
</evidence>
<keyword evidence="3" id="KW-1185">Reference proteome</keyword>
<proteinExistence type="predicted"/>
<organism evidence="2 3">
    <name type="scientific">Lysinibacter cavernae</name>
    <dbReference type="NCBI Taxonomy" id="1640652"/>
    <lineage>
        <taxon>Bacteria</taxon>
        <taxon>Bacillati</taxon>
        <taxon>Actinomycetota</taxon>
        <taxon>Actinomycetes</taxon>
        <taxon>Micrococcales</taxon>
        <taxon>Microbacteriaceae</taxon>
        <taxon>Lysinibacter</taxon>
    </lineage>
</organism>
<keyword evidence="1" id="KW-0472">Membrane</keyword>
<feature type="transmembrane region" description="Helical" evidence="1">
    <location>
        <begin position="35"/>
        <end position="55"/>
    </location>
</feature>
<dbReference type="Proteomes" id="UP000541033">
    <property type="component" value="Unassembled WGS sequence"/>
</dbReference>
<accession>A0A7X5R499</accession>
<evidence type="ECO:0000313" key="2">
    <source>
        <dbReference type="EMBL" id="NIH55302.1"/>
    </source>
</evidence>
<comment type="caution">
    <text evidence="2">The sequence shown here is derived from an EMBL/GenBank/DDBJ whole genome shotgun (WGS) entry which is preliminary data.</text>
</comment>
<protein>
    <submittedName>
        <fullName evidence="2">Uncharacterized protein</fullName>
    </submittedName>
</protein>
<sequence length="69" mass="7567">MSIGKYLVNGGVIGSIVGLASTVKKTKHTPNDWRTVLTWVIWASTLAIAIGSVALRDQDRAYEELHKND</sequence>
<gene>
    <name evidence="2" type="ORF">FHX76_003223</name>
</gene>